<name>A0ABV8RQQ8_9SPHN</name>
<feature type="transmembrane region" description="Helical" evidence="1">
    <location>
        <begin position="20"/>
        <end position="43"/>
    </location>
</feature>
<organism evidence="3 4">
    <name type="scientific">Novosphingobium tardum</name>
    <dbReference type="NCBI Taxonomy" id="1538021"/>
    <lineage>
        <taxon>Bacteria</taxon>
        <taxon>Pseudomonadati</taxon>
        <taxon>Pseudomonadota</taxon>
        <taxon>Alphaproteobacteria</taxon>
        <taxon>Sphingomonadales</taxon>
        <taxon>Sphingomonadaceae</taxon>
        <taxon>Novosphingobium</taxon>
    </lineage>
</organism>
<dbReference type="Pfam" id="PF07811">
    <property type="entry name" value="TadE"/>
    <property type="match status" value="1"/>
</dbReference>
<accession>A0ABV8RQQ8</accession>
<keyword evidence="4" id="KW-1185">Reference proteome</keyword>
<keyword evidence="1" id="KW-1133">Transmembrane helix</keyword>
<dbReference type="RefSeq" id="WP_379538930.1">
    <property type="nucleotide sequence ID" value="NZ_JBHSDR010000006.1"/>
</dbReference>
<feature type="domain" description="TadE-like" evidence="2">
    <location>
        <begin position="16"/>
        <end position="58"/>
    </location>
</feature>
<keyword evidence="1" id="KW-0812">Transmembrane</keyword>
<proteinExistence type="predicted"/>
<keyword evidence="1" id="KW-0472">Membrane</keyword>
<dbReference type="EMBL" id="JBHSDR010000006">
    <property type="protein sequence ID" value="MFC4295457.1"/>
    <property type="molecule type" value="Genomic_DNA"/>
</dbReference>
<comment type="caution">
    <text evidence="3">The sequence shown here is derived from an EMBL/GenBank/DDBJ whole genome shotgun (WGS) entry which is preliminary data.</text>
</comment>
<evidence type="ECO:0000256" key="1">
    <source>
        <dbReference type="SAM" id="Phobius"/>
    </source>
</evidence>
<protein>
    <submittedName>
        <fullName evidence="3">TadE/TadG family type IV pilus assembly protein</fullName>
    </submittedName>
</protein>
<evidence type="ECO:0000313" key="4">
    <source>
        <dbReference type="Proteomes" id="UP001595828"/>
    </source>
</evidence>
<evidence type="ECO:0000259" key="2">
    <source>
        <dbReference type="Pfam" id="PF07811"/>
    </source>
</evidence>
<dbReference type="InterPro" id="IPR012495">
    <property type="entry name" value="TadE-like_dom"/>
</dbReference>
<reference evidence="4" key="1">
    <citation type="journal article" date="2019" name="Int. J. Syst. Evol. Microbiol.">
        <title>The Global Catalogue of Microorganisms (GCM) 10K type strain sequencing project: providing services to taxonomists for standard genome sequencing and annotation.</title>
        <authorList>
            <consortium name="The Broad Institute Genomics Platform"/>
            <consortium name="The Broad Institute Genome Sequencing Center for Infectious Disease"/>
            <person name="Wu L."/>
            <person name="Ma J."/>
        </authorList>
    </citation>
    <scope>NUCLEOTIDE SEQUENCE [LARGE SCALE GENOMIC DNA]</scope>
    <source>
        <strain evidence="4">CGMCC 1.12989</strain>
    </source>
</reference>
<gene>
    <name evidence="3" type="ORF">ACFO0A_10365</name>
</gene>
<sequence>MTTAQFLRALRKDQAGAAVIEFAILAPAIIAMMLGVFQVGIALQNYNALRNASAEVARYALVQYGTGNMLTDDQLRDYAISVGRGAPYLLNSDRLIAKVTTPATQRVVGAMEKNLEVEYQIPTVFEAMGLRGPYISYSRPMFMVTAAAPAP</sequence>
<evidence type="ECO:0000313" key="3">
    <source>
        <dbReference type="EMBL" id="MFC4295457.1"/>
    </source>
</evidence>
<dbReference type="Proteomes" id="UP001595828">
    <property type="component" value="Unassembled WGS sequence"/>
</dbReference>